<sequence length="278" mass="31070">MELKVLVDNNTIIDRYFLAEPAVSYLITDENIKILFDVGYSDVFIQNAKKMAESLMDINYVVISHGHNDHTGGLVPLVKHYSEAKAEGKSYVNPIVVAHPDAFAYKEYSGDDIGSILDETRIGRYFGTKISKEPFWITDNIVFLGEIERTNDFENIDPVGRCERDGSLGDDYVKDDSALVYKSPEGLVIITGCSHSGICNIIEYSKKVCGDNRIIDVIGGFHLIQPSPKQSKGTLDYFKNQKINAIHPCHCTNLEYKIKLSKYSSVKDVGVGLSLNFQ</sequence>
<reference evidence="2 3" key="1">
    <citation type="submission" date="2016-07" db="EMBL/GenBank/DDBJ databases">
        <title>Developing Vibrio natriegens as a novel, fast-growing host for biotechnology.</title>
        <authorList>
            <person name="Weinstock M.T."/>
            <person name="Hesek E.D."/>
            <person name="Wilson C.M."/>
            <person name="Gibson D.G."/>
        </authorList>
    </citation>
    <scope>NUCLEOTIDE SEQUENCE [LARGE SCALE GENOMIC DNA]</scope>
    <source>
        <strain evidence="2 3">ATCC 14048</strain>
    </source>
</reference>
<organism evidence="2 3">
    <name type="scientific">Vibrio natriegens NBRC 15636 = ATCC 14048 = DSM 759</name>
    <dbReference type="NCBI Taxonomy" id="1219067"/>
    <lineage>
        <taxon>Bacteria</taxon>
        <taxon>Pseudomonadati</taxon>
        <taxon>Pseudomonadota</taxon>
        <taxon>Gammaproteobacteria</taxon>
        <taxon>Vibrionales</taxon>
        <taxon>Vibrionaceae</taxon>
        <taxon>Vibrio</taxon>
    </lineage>
</organism>
<feature type="domain" description="Metallo-beta-lactamase" evidence="1">
    <location>
        <begin position="21"/>
        <end position="195"/>
    </location>
</feature>
<dbReference type="RefSeq" id="WP_020335592.1">
    <property type="nucleotide sequence ID" value="NZ_ATFJ01000037.1"/>
</dbReference>
<dbReference type="SMART" id="SM00849">
    <property type="entry name" value="Lactamase_B"/>
    <property type="match status" value="1"/>
</dbReference>
<evidence type="ECO:0000259" key="1">
    <source>
        <dbReference type="SMART" id="SM00849"/>
    </source>
</evidence>
<dbReference type="PANTHER" id="PTHR13754:SF18">
    <property type="entry name" value="7,8-DIHYDROPTERIN-6-METHYL-4-(BETA-D-RIBOFURANOSYL)-AMINOBENZENE-5'-PHOSPHATE SYNTHASE"/>
    <property type="match status" value="1"/>
</dbReference>
<dbReference type="EMBL" id="CP016345">
    <property type="protein sequence ID" value="ANQ12996.1"/>
    <property type="molecule type" value="Genomic_DNA"/>
</dbReference>
<dbReference type="Pfam" id="PF00753">
    <property type="entry name" value="Lactamase_B"/>
    <property type="match status" value="1"/>
</dbReference>
<dbReference type="InterPro" id="IPR001279">
    <property type="entry name" value="Metallo-B-lactamas"/>
</dbReference>
<dbReference type="KEGG" id="vna:PN96_03760"/>
<dbReference type="InterPro" id="IPR041712">
    <property type="entry name" value="DHPS-like_MBL-fold"/>
</dbReference>
<dbReference type="PANTHER" id="PTHR13754">
    <property type="entry name" value="METALLO-BETA-LACTAMASE SUPERFAMILY PROTEIN"/>
    <property type="match status" value="1"/>
</dbReference>
<gene>
    <name evidence="2" type="ORF">BA890_09525</name>
</gene>
<dbReference type="Proteomes" id="UP000092741">
    <property type="component" value="Chromosome 1"/>
</dbReference>
<keyword evidence="3" id="KW-1185">Reference proteome</keyword>
<accession>A0AAN1CW86</accession>
<dbReference type="AlphaFoldDB" id="A0AAN1CW86"/>
<evidence type="ECO:0000313" key="3">
    <source>
        <dbReference type="Proteomes" id="UP000092741"/>
    </source>
</evidence>
<dbReference type="GO" id="GO:0016740">
    <property type="term" value="F:transferase activity"/>
    <property type="evidence" value="ECO:0007669"/>
    <property type="project" value="TreeGrafter"/>
</dbReference>
<name>A0AAN1CW86_VIBNA</name>
<dbReference type="CDD" id="cd07713">
    <property type="entry name" value="DHPS-like_MBL-fold"/>
    <property type="match status" value="1"/>
</dbReference>
<proteinExistence type="predicted"/>
<dbReference type="Gene3D" id="3.60.15.10">
    <property type="entry name" value="Ribonuclease Z/Hydroxyacylglutathione hydrolase-like"/>
    <property type="match status" value="1"/>
</dbReference>
<dbReference type="InterPro" id="IPR052926">
    <property type="entry name" value="Metallo-beta-lactamase_dom"/>
</dbReference>
<dbReference type="InterPro" id="IPR036866">
    <property type="entry name" value="RibonucZ/Hydroxyglut_hydro"/>
</dbReference>
<dbReference type="SUPFAM" id="SSF56281">
    <property type="entry name" value="Metallo-hydrolase/oxidoreductase"/>
    <property type="match status" value="1"/>
</dbReference>
<evidence type="ECO:0000313" key="2">
    <source>
        <dbReference type="EMBL" id="ANQ12996.1"/>
    </source>
</evidence>
<protein>
    <submittedName>
        <fullName evidence="2">MBL fold metallo-hydrolase</fullName>
    </submittedName>
</protein>
<dbReference type="GeneID" id="70911896"/>